<feature type="transmembrane region" description="Helical" evidence="6">
    <location>
        <begin position="140"/>
        <end position="163"/>
    </location>
</feature>
<dbReference type="InterPro" id="IPR050833">
    <property type="entry name" value="Poly_Biosynth_Transport"/>
</dbReference>
<feature type="transmembrane region" description="Helical" evidence="6">
    <location>
        <begin position="107"/>
        <end position="128"/>
    </location>
</feature>
<evidence type="ECO:0000313" key="7">
    <source>
        <dbReference type="EMBL" id="NVP03319.1"/>
    </source>
</evidence>
<dbReference type="PANTHER" id="PTHR30250">
    <property type="entry name" value="PST FAMILY PREDICTED COLANIC ACID TRANSPORTER"/>
    <property type="match status" value="1"/>
</dbReference>
<evidence type="ECO:0000256" key="2">
    <source>
        <dbReference type="ARBA" id="ARBA00022475"/>
    </source>
</evidence>
<feature type="transmembrane region" description="Helical" evidence="6">
    <location>
        <begin position="325"/>
        <end position="350"/>
    </location>
</feature>
<protein>
    <recommendedName>
        <fullName evidence="9">Polysaccharide biosynthesis protein</fullName>
    </recommendedName>
</protein>
<evidence type="ECO:0000256" key="1">
    <source>
        <dbReference type="ARBA" id="ARBA00004651"/>
    </source>
</evidence>
<evidence type="ECO:0000256" key="5">
    <source>
        <dbReference type="ARBA" id="ARBA00023136"/>
    </source>
</evidence>
<proteinExistence type="predicted"/>
<dbReference type="GO" id="GO:0005886">
    <property type="term" value="C:plasma membrane"/>
    <property type="evidence" value="ECO:0007669"/>
    <property type="project" value="UniProtKB-SubCell"/>
</dbReference>
<keyword evidence="5 6" id="KW-0472">Membrane</keyword>
<keyword evidence="2" id="KW-1003">Cell membrane</keyword>
<dbReference type="PANTHER" id="PTHR30250:SF26">
    <property type="entry name" value="PSMA PROTEIN"/>
    <property type="match status" value="1"/>
</dbReference>
<keyword evidence="3 6" id="KW-0812">Transmembrane</keyword>
<reference evidence="7 8" key="1">
    <citation type="submission" date="2020-06" db="EMBL/GenBank/DDBJ databases">
        <title>Photobacterium damselae subsp. damselae comparative genomics.</title>
        <authorList>
            <person name="Osorio C.R."/>
        </authorList>
    </citation>
    <scope>NUCLEOTIDE SEQUENCE [LARGE SCALE GENOMIC DNA]</scope>
    <source>
        <strain evidence="7 8">TW250/03</strain>
    </source>
</reference>
<feature type="transmembrane region" description="Helical" evidence="6">
    <location>
        <begin position="175"/>
        <end position="192"/>
    </location>
</feature>
<evidence type="ECO:0000256" key="3">
    <source>
        <dbReference type="ARBA" id="ARBA00022692"/>
    </source>
</evidence>
<name>A0A850R7E5_PHODD</name>
<dbReference type="NCBIfam" id="NF041503">
    <property type="entry name" value="WZX_like"/>
    <property type="match status" value="1"/>
</dbReference>
<feature type="transmembrane region" description="Helical" evidence="6">
    <location>
        <begin position="12"/>
        <end position="35"/>
    </location>
</feature>
<evidence type="ECO:0000256" key="4">
    <source>
        <dbReference type="ARBA" id="ARBA00022989"/>
    </source>
</evidence>
<accession>A0A850R7E5</accession>
<dbReference type="AlphaFoldDB" id="A0A850R7E5"/>
<feature type="transmembrane region" description="Helical" evidence="6">
    <location>
        <begin position="389"/>
        <end position="413"/>
    </location>
</feature>
<evidence type="ECO:0008006" key="9">
    <source>
        <dbReference type="Google" id="ProtNLM"/>
    </source>
</evidence>
<dbReference type="EMBL" id="JABXOR010001568">
    <property type="protein sequence ID" value="NVP03319.1"/>
    <property type="molecule type" value="Genomic_DNA"/>
</dbReference>
<feature type="transmembrane region" description="Helical" evidence="6">
    <location>
        <begin position="286"/>
        <end position="304"/>
    </location>
</feature>
<comment type="caution">
    <text evidence="7">The sequence shown here is derived from an EMBL/GenBank/DDBJ whole genome shotgun (WGS) entry which is preliminary data.</text>
</comment>
<organism evidence="7 8">
    <name type="scientific">Photobacterium damselae subsp. damselae</name>
    <name type="common">Listonella damsela</name>
    <dbReference type="NCBI Taxonomy" id="85581"/>
    <lineage>
        <taxon>Bacteria</taxon>
        <taxon>Pseudomonadati</taxon>
        <taxon>Pseudomonadota</taxon>
        <taxon>Gammaproteobacteria</taxon>
        <taxon>Vibrionales</taxon>
        <taxon>Vibrionaceae</taxon>
        <taxon>Photobacterium</taxon>
    </lineage>
</organism>
<feature type="transmembrane region" description="Helical" evidence="6">
    <location>
        <begin position="258"/>
        <end position="280"/>
    </location>
</feature>
<feature type="transmembrane region" description="Helical" evidence="6">
    <location>
        <begin position="198"/>
        <end position="215"/>
    </location>
</feature>
<dbReference type="InterPro" id="IPR048122">
    <property type="entry name" value="WZX-like"/>
</dbReference>
<sequence length="454" mass="51513">MKHQVEKNDIIWGYLSQILNMASSLLLLPFILYFLDQENVGVWYVFITIIGLIQLLEFGFLPTISRYISYVYAGADHISDKHLPSYNKSGVVNIRLLSDIISASRRIYLFVSVISLAIISIAGTFYLSTLHYSGNHNYLYVSWLIYGFATVIIFYFGYYNALLKGRGDQTQLNKVIVFSKLTNIICTIPLLYFDFGILSISIGMFCSVIVDRILVRKSVFNKQATETIEAFKLKRETDYTSVIWNNAKLMGMVQLGNFLTVKCSVLIVSSVIGLDAAAMYGFTLQITSIAVIVSSMYFGLQLPYMNAEQIKGNNEGIKRVFSRSLGLAWCLFFCYVLSLIVIGPFVISFISDTAHLLPRNMLIIFLIAAFLEMNHSLCTAYLTTKNEIIFMWPLFITGVLITLCATISAHFYGLWGIILSQFILQLLYNNWKWPFLAFSEIKISLLTPLASLMR</sequence>
<evidence type="ECO:0000313" key="8">
    <source>
        <dbReference type="Proteomes" id="UP000533429"/>
    </source>
</evidence>
<gene>
    <name evidence="7" type="ORF">HWA77_24240</name>
</gene>
<evidence type="ECO:0000256" key="6">
    <source>
        <dbReference type="SAM" id="Phobius"/>
    </source>
</evidence>
<feature type="transmembrane region" description="Helical" evidence="6">
    <location>
        <begin position="362"/>
        <end position="382"/>
    </location>
</feature>
<feature type="transmembrane region" description="Helical" evidence="6">
    <location>
        <begin position="433"/>
        <end position="453"/>
    </location>
</feature>
<dbReference type="Proteomes" id="UP000533429">
    <property type="component" value="Unassembled WGS sequence"/>
</dbReference>
<keyword evidence="4 6" id="KW-1133">Transmembrane helix</keyword>
<comment type="subcellular location">
    <subcellularLocation>
        <location evidence="1">Cell membrane</location>
        <topology evidence="1">Multi-pass membrane protein</topology>
    </subcellularLocation>
</comment>
<feature type="transmembrane region" description="Helical" evidence="6">
    <location>
        <begin position="41"/>
        <end position="61"/>
    </location>
</feature>